<evidence type="ECO:0000313" key="1">
    <source>
        <dbReference type="EMBL" id="KAK6776347.1"/>
    </source>
</evidence>
<dbReference type="Proteomes" id="UP001371456">
    <property type="component" value="Unassembled WGS sequence"/>
</dbReference>
<gene>
    <name evidence="1" type="ORF">RDI58_027348</name>
</gene>
<reference evidence="1 2" key="1">
    <citation type="submission" date="2024-02" db="EMBL/GenBank/DDBJ databases">
        <title>de novo genome assembly of Solanum bulbocastanum strain 11H21.</title>
        <authorList>
            <person name="Hosaka A.J."/>
        </authorList>
    </citation>
    <scope>NUCLEOTIDE SEQUENCE [LARGE SCALE GENOMIC DNA]</scope>
    <source>
        <tissue evidence="1">Young leaves</tissue>
    </source>
</reference>
<comment type="caution">
    <text evidence="1">The sequence shown here is derived from an EMBL/GenBank/DDBJ whole genome shotgun (WGS) entry which is preliminary data.</text>
</comment>
<accession>A0AAN8SY20</accession>
<proteinExistence type="predicted"/>
<evidence type="ECO:0000313" key="2">
    <source>
        <dbReference type="Proteomes" id="UP001371456"/>
    </source>
</evidence>
<dbReference type="EMBL" id="JBANQN010000011">
    <property type="protein sequence ID" value="KAK6776347.1"/>
    <property type="molecule type" value="Genomic_DNA"/>
</dbReference>
<organism evidence="1 2">
    <name type="scientific">Solanum bulbocastanum</name>
    <name type="common">Wild potato</name>
    <dbReference type="NCBI Taxonomy" id="147425"/>
    <lineage>
        <taxon>Eukaryota</taxon>
        <taxon>Viridiplantae</taxon>
        <taxon>Streptophyta</taxon>
        <taxon>Embryophyta</taxon>
        <taxon>Tracheophyta</taxon>
        <taxon>Spermatophyta</taxon>
        <taxon>Magnoliopsida</taxon>
        <taxon>eudicotyledons</taxon>
        <taxon>Gunneridae</taxon>
        <taxon>Pentapetalae</taxon>
        <taxon>asterids</taxon>
        <taxon>lamiids</taxon>
        <taxon>Solanales</taxon>
        <taxon>Solanaceae</taxon>
        <taxon>Solanoideae</taxon>
        <taxon>Solaneae</taxon>
        <taxon>Solanum</taxon>
    </lineage>
</organism>
<keyword evidence="2" id="KW-1185">Reference proteome</keyword>
<protein>
    <submittedName>
        <fullName evidence="1">Uncharacterized protein</fullName>
    </submittedName>
</protein>
<sequence length="12" mass="1269">MIIDLTSSCSSL</sequence>
<name>A0AAN8SY20_SOLBU</name>